<dbReference type="GO" id="GO:0051213">
    <property type="term" value="F:dioxygenase activity"/>
    <property type="evidence" value="ECO:0007669"/>
    <property type="project" value="UniProtKB-KW"/>
</dbReference>
<dbReference type="InterPro" id="IPR027450">
    <property type="entry name" value="AlkB-like"/>
</dbReference>
<keyword evidence="2" id="KW-0223">Dioxygenase</keyword>
<dbReference type="Proteomes" id="UP001388366">
    <property type="component" value="Unassembled WGS sequence"/>
</dbReference>
<keyword evidence="3" id="KW-1185">Reference proteome</keyword>
<dbReference type="RefSeq" id="WP_054454910.1">
    <property type="nucleotide sequence ID" value="NZ_BDDS01000001.1"/>
</dbReference>
<evidence type="ECO:0000313" key="2">
    <source>
        <dbReference type="EMBL" id="MEM5549742.1"/>
    </source>
</evidence>
<dbReference type="Pfam" id="PF13532">
    <property type="entry name" value="2OG-FeII_Oxy_2"/>
    <property type="match status" value="1"/>
</dbReference>
<comment type="caution">
    <text evidence="2">The sequence shown here is derived from an EMBL/GenBank/DDBJ whole genome shotgun (WGS) entry which is preliminary data.</text>
</comment>
<evidence type="ECO:0000313" key="3">
    <source>
        <dbReference type="Proteomes" id="UP001388366"/>
    </source>
</evidence>
<feature type="domain" description="Fe2OG dioxygenase" evidence="1">
    <location>
        <begin position="96"/>
        <end position="193"/>
    </location>
</feature>
<accession>A0ABU9TY85</accession>
<organism evidence="2 3">
    <name type="scientific">Pseudoalteromonas neustonica</name>
    <dbReference type="NCBI Taxonomy" id="1840331"/>
    <lineage>
        <taxon>Bacteria</taxon>
        <taxon>Pseudomonadati</taxon>
        <taxon>Pseudomonadota</taxon>
        <taxon>Gammaproteobacteria</taxon>
        <taxon>Alteromonadales</taxon>
        <taxon>Pseudoalteromonadaceae</taxon>
        <taxon>Pseudoalteromonas</taxon>
    </lineage>
</organism>
<dbReference type="PANTHER" id="PTHR31212">
    <property type="entry name" value="ALPHA-KETOGLUTARATE-DEPENDENT DIOXYGENASE ALKB HOMOLOG 3"/>
    <property type="match status" value="1"/>
</dbReference>
<name>A0ABU9TY85_9GAMM</name>
<dbReference type="InterPro" id="IPR032854">
    <property type="entry name" value="ALKBH3"/>
</dbReference>
<dbReference type="InterPro" id="IPR037151">
    <property type="entry name" value="AlkB-like_sf"/>
</dbReference>
<dbReference type="EMBL" id="JBBMQU010000004">
    <property type="protein sequence ID" value="MEM5549742.1"/>
    <property type="molecule type" value="Genomic_DNA"/>
</dbReference>
<dbReference type="PANTHER" id="PTHR31212:SF4">
    <property type="entry name" value="ALPHA-KETOGLUTARATE-DEPENDENT DIOXYGENASE ALKB HOMOLOG 3"/>
    <property type="match status" value="1"/>
</dbReference>
<protein>
    <submittedName>
        <fullName evidence="2">Alpha-ketoglutarate-dependent dioxygenase AlkB</fullName>
    </submittedName>
</protein>
<dbReference type="Gene3D" id="2.60.120.590">
    <property type="entry name" value="Alpha-ketoglutarate-dependent dioxygenase AlkB-like"/>
    <property type="match status" value="1"/>
</dbReference>
<keyword evidence="2" id="KW-0560">Oxidoreductase</keyword>
<proteinExistence type="predicted"/>
<sequence>MKLPLNCDAHYYSQFMPRSQSRAIFDWLSVRFDLNEPEFIEMPDGSEVNIFPWRMIFLEPKLEKSGLFSSHHGRHAAWFPLLSRLQQQIAELTGVEFSVAVCLYYPDGKESLSFHSDLPAFGPTDIIASISLGAEREFLIRSQNNDEEQHCVTLEDGSLLIMGEDFQDMYQHALASTPKAIGPRFNISFRQFAWPNEVSV</sequence>
<gene>
    <name evidence="2" type="ORF">WNY63_03190</name>
</gene>
<evidence type="ECO:0000259" key="1">
    <source>
        <dbReference type="PROSITE" id="PS51471"/>
    </source>
</evidence>
<reference evidence="2 3" key="1">
    <citation type="submission" date="2024-03" db="EMBL/GenBank/DDBJ databases">
        <title>Community enrichment and isolation of bacterial strains for fucoidan degradation.</title>
        <authorList>
            <person name="Sichert A."/>
        </authorList>
    </citation>
    <scope>NUCLEOTIDE SEQUENCE [LARGE SCALE GENOMIC DNA]</scope>
    <source>
        <strain evidence="2 3">AS81</strain>
    </source>
</reference>
<dbReference type="PROSITE" id="PS51471">
    <property type="entry name" value="FE2OG_OXY"/>
    <property type="match status" value="1"/>
</dbReference>
<dbReference type="InterPro" id="IPR005123">
    <property type="entry name" value="Oxoglu/Fe-dep_dioxygenase_dom"/>
</dbReference>
<dbReference type="SUPFAM" id="SSF51197">
    <property type="entry name" value="Clavaminate synthase-like"/>
    <property type="match status" value="1"/>
</dbReference>